<feature type="chain" id="PRO_5022796509" evidence="2">
    <location>
        <begin position="24"/>
        <end position="286"/>
    </location>
</feature>
<dbReference type="Proteomes" id="UP000322214">
    <property type="component" value="Chromosome"/>
</dbReference>
<evidence type="ECO:0000313" key="3">
    <source>
        <dbReference type="EMBL" id="QEG22409.1"/>
    </source>
</evidence>
<keyword evidence="4" id="KW-1185">Reference proteome</keyword>
<evidence type="ECO:0000313" key="4">
    <source>
        <dbReference type="Proteomes" id="UP000322214"/>
    </source>
</evidence>
<feature type="signal peptide" evidence="2">
    <location>
        <begin position="1"/>
        <end position="23"/>
    </location>
</feature>
<dbReference type="KEGG" id="mff:MFFC18_22890"/>
<evidence type="ECO:0000256" key="1">
    <source>
        <dbReference type="SAM" id="MobiDB-lite"/>
    </source>
</evidence>
<proteinExistence type="predicted"/>
<dbReference type="RefSeq" id="WP_075081495.1">
    <property type="nucleotide sequence ID" value="NZ_CP042912.1"/>
</dbReference>
<accession>A0A5B9PA88</accession>
<dbReference type="OrthoDB" id="289989at2"/>
<feature type="compositionally biased region" description="Basic and acidic residues" evidence="1">
    <location>
        <begin position="267"/>
        <end position="276"/>
    </location>
</feature>
<sequence precursor="true">MRNNFSVLTPFVIALSLLQTSWANNNHFLPGDAFFPTELTKADVERIQKAKGNINFKYSKLGGYGGAFCGGAGYHKASMPVADDAFAKNLAKAYERIREFEDRELIEFEGEDGKIEYDEINGVKVLFYNSDFDFNKHALGLRYNENWLKEVVAFGHSRDHARLCCLLQSQEAVTTSWRDGDLVPAFKAKTPNADGKSLRETMGEPIVFDTKVKAIVIPASTSLDDLFERSAGSQLLVVDSSGVKEMRIENYKWQEGNIDIGGFGAGKDSKDGEKSKGGGRSNGGVF</sequence>
<reference evidence="3 4" key="1">
    <citation type="submission" date="2019-08" db="EMBL/GenBank/DDBJ databases">
        <title>Deep-cultivation of Planctomycetes and their phenomic and genomic characterization uncovers novel biology.</title>
        <authorList>
            <person name="Wiegand S."/>
            <person name="Jogler M."/>
            <person name="Boedeker C."/>
            <person name="Pinto D."/>
            <person name="Vollmers J."/>
            <person name="Rivas-Marin E."/>
            <person name="Kohn T."/>
            <person name="Peeters S.H."/>
            <person name="Heuer A."/>
            <person name="Rast P."/>
            <person name="Oberbeckmann S."/>
            <person name="Bunk B."/>
            <person name="Jeske O."/>
            <person name="Meyerdierks A."/>
            <person name="Storesund J.E."/>
            <person name="Kallscheuer N."/>
            <person name="Luecker S."/>
            <person name="Lage O.M."/>
            <person name="Pohl T."/>
            <person name="Merkel B.J."/>
            <person name="Hornburger P."/>
            <person name="Mueller R.-W."/>
            <person name="Bruemmer F."/>
            <person name="Labrenz M."/>
            <person name="Spormann A.M."/>
            <person name="Op den Camp H."/>
            <person name="Overmann J."/>
            <person name="Amann R."/>
            <person name="Jetten M.S.M."/>
            <person name="Mascher T."/>
            <person name="Medema M.H."/>
            <person name="Devos D.P."/>
            <person name="Kaster A.-K."/>
            <person name="Ovreas L."/>
            <person name="Rohde M."/>
            <person name="Galperin M.Y."/>
            <person name="Jogler C."/>
        </authorList>
    </citation>
    <scope>NUCLEOTIDE SEQUENCE [LARGE SCALE GENOMIC DNA]</scope>
    <source>
        <strain evidence="3 4">FC18</strain>
    </source>
</reference>
<name>A0A5B9PA88_9BACT</name>
<dbReference type="AlphaFoldDB" id="A0A5B9PA88"/>
<gene>
    <name evidence="3" type="ORF">MFFC18_22890</name>
</gene>
<protein>
    <submittedName>
        <fullName evidence="3">Uncharacterized protein</fullName>
    </submittedName>
</protein>
<evidence type="ECO:0000256" key="2">
    <source>
        <dbReference type="SAM" id="SignalP"/>
    </source>
</evidence>
<keyword evidence="2" id="KW-0732">Signal</keyword>
<organism evidence="3 4">
    <name type="scientific">Mariniblastus fucicola</name>
    <dbReference type="NCBI Taxonomy" id="980251"/>
    <lineage>
        <taxon>Bacteria</taxon>
        <taxon>Pseudomonadati</taxon>
        <taxon>Planctomycetota</taxon>
        <taxon>Planctomycetia</taxon>
        <taxon>Pirellulales</taxon>
        <taxon>Pirellulaceae</taxon>
        <taxon>Mariniblastus</taxon>
    </lineage>
</organism>
<dbReference type="EMBL" id="CP042912">
    <property type="protein sequence ID" value="QEG22409.1"/>
    <property type="molecule type" value="Genomic_DNA"/>
</dbReference>
<feature type="region of interest" description="Disordered" evidence="1">
    <location>
        <begin position="262"/>
        <end position="286"/>
    </location>
</feature>